<reference evidence="1 2" key="1">
    <citation type="journal article" date="2012" name="Genome Biol.">
        <title>Genome and low-iron response of an oceanic diatom adapted to chronic iron limitation.</title>
        <authorList>
            <person name="Lommer M."/>
            <person name="Specht M."/>
            <person name="Roy A.S."/>
            <person name="Kraemer L."/>
            <person name="Andreson R."/>
            <person name="Gutowska M.A."/>
            <person name="Wolf J."/>
            <person name="Bergner S.V."/>
            <person name="Schilhabel M.B."/>
            <person name="Klostermeier U.C."/>
            <person name="Beiko R.G."/>
            <person name="Rosenstiel P."/>
            <person name="Hippler M."/>
            <person name="Laroche J."/>
        </authorList>
    </citation>
    <scope>NUCLEOTIDE SEQUENCE [LARGE SCALE GENOMIC DNA]</scope>
    <source>
        <strain evidence="1 2">CCMP1005</strain>
    </source>
</reference>
<comment type="caution">
    <text evidence="1">The sequence shown here is derived from an EMBL/GenBank/DDBJ whole genome shotgun (WGS) entry which is preliminary data.</text>
</comment>
<proteinExistence type="predicted"/>
<evidence type="ECO:0000313" key="2">
    <source>
        <dbReference type="Proteomes" id="UP000266841"/>
    </source>
</evidence>
<dbReference type="Proteomes" id="UP000266841">
    <property type="component" value="Unassembled WGS sequence"/>
</dbReference>
<gene>
    <name evidence="1" type="ORF">THAOC_10596</name>
</gene>
<dbReference type="AlphaFoldDB" id="K0SPN3"/>
<accession>K0SPN3</accession>
<evidence type="ECO:0000313" key="1">
    <source>
        <dbReference type="EMBL" id="EJK68243.1"/>
    </source>
</evidence>
<keyword evidence="2" id="KW-1185">Reference proteome</keyword>
<name>K0SPN3_THAOC</name>
<dbReference type="OrthoDB" id="48966at2759"/>
<protein>
    <submittedName>
        <fullName evidence="1">Uncharacterized protein</fullName>
    </submittedName>
</protein>
<sequence length="148" mass="16860">LVKTDDERRLERISPIITSSQFSNAFKITRESTSSSPSGRHYTLWKALAVQDDIAEHLATMMSLPFMYGFAPQRWTRSIDVMLEKKKGERKIHLMRIIGLLEADFNVALKILFTQQVMPNSEKTNPIVTRINGAAAEDDLQWLARPGN</sequence>
<organism evidence="1 2">
    <name type="scientific">Thalassiosira oceanica</name>
    <name type="common">Marine diatom</name>
    <dbReference type="NCBI Taxonomy" id="159749"/>
    <lineage>
        <taxon>Eukaryota</taxon>
        <taxon>Sar</taxon>
        <taxon>Stramenopiles</taxon>
        <taxon>Ochrophyta</taxon>
        <taxon>Bacillariophyta</taxon>
        <taxon>Coscinodiscophyceae</taxon>
        <taxon>Thalassiosirophycidae</taxon>
        <taxon>Thalassiosirales</taxon>
        <taxon>Thalassiosiraceae</taxon>
        <taxon>Thalassiosira</taxon>
    </lineage>
</organism>
<feature type="non-terminal residue" evidence="1">
    <location>
        <position position="1"/>
    </location>
</feature>
<dbReference type="EMBL" id="AGNL01011704">
    <property type="protein sequence ID" value="EJK68243.1"/>
    <property type="molecule type" value="Genomic_DNA"/>
</dbReference>